<sequence>MSCIFLQGAGKNTSIEWGDHEDKPTSAIFISLADNIVAKSITSKNTYNLGSPSVVWRRVTAIKIRGDKSA</sequence>
<evidence type="ECO:0008006" key="3">
    <source>
        <dbReference type="Google" id="ProtNLM"/>
    </source>
</evidence>
<gene>
    <name evidence="1" type="ORF">RCOM_1346500</name>
</gene>
<dbReference type="Proteomes" id="UP000008311">
    <property type="component" value="Unassembled WGS sequence"/>
</dbReference>
<accession>B9RNB8</accession>
<protein>
    <recommendedName>
        <fullName evidence="3">Pectinesterase</fullName>
    </recommendedName>
</protein>
<evidence type="ECO:0000313" key="2">
    <source>
        <dbReference type="Proteomes" id="UP000008311"/>
    </source>
</evidence>
<proteinExistence type="predicted"/>
<name>B9RNB8_RICCO</name>
<dbReference type="InParanoid" id="B9RNB8"/>
<keyword evidence="2" id="KW-1185">Reference proteome</keyword>
<evidence type="ECO:0000313" key="1">
    <source>
        <dbReference type="EMBL" id="EEF47241.1"/>
    </source>
</evidence>
<dbReference type="AlphaFoldDB" id="B9RNB8"/>
<organism evidence="1 2">
    <name type="scientific">Ricinus communis</name>
    <name type="common">Castor bean</name>
    <dbReference type="NCBI Taxonomy" id="3988"/>
    <lineage>
        <taxon>Eukaryota</taxon>
        <taxon>Viridiplantae</taxon>
        <taxon>Streptophyta</taxon>
        <taxon>Embryophyta</taxon>
        <taxon>Tracheophyta</taxon>
        <taxon>Spermatophyta</taxon>
        <taxon>Magnoliopsida</taxon>
        <taxon>eudicotyledons</taxon>
        <taxon>Gunneridae</taxon>
        <taxon>Pentapetalae</taxon>
        <taxon>rosids</taxon>
        <taxon>fabids</taxon>
        <taxon>Malpighiales</taxon>
        <taxon>Euphorbiaceae</taxon>
        <taxon>Acalyphoideae</taxon>
        <taxon>Acalypheae</taxon>
        <taxon>Ricinus</taxon>
    </lineage>
</organism>
<dbReference type="EMBL" id="EQ973790">
    <property type="protein sequence ID" value="EEF47241.1"/>
    <property type="molecule type" value="Genomic_DNA"/>
</dbReference>
<reference evidence="2" key="1">
    <citation type="journal article" date="2010" name="Nat. Biotechnol.">
        <title>Draft genome sequence of the oilseed species Ricinus communis.</title>
        <authorList>
            <person name="Chan A.P."/>
            <person name="Crabtree J."/>
            <person name="Zhao Q."/>
            <person name="Lorenzi H."/>
            <person name="Orvis J."/>
            <person name="Puiu D."/>
            <person name="Melake-Berhan A."/>
            <person name="Jones K.M."/>
            <person name="Redman J."/>
            <person name="Chen G."/>
            <person name="Cahoon E.B."/>
            <person name="Gedil M."/>
            <person name="Stanke M."/>
            <person name="Haas B.J."/>
            <person name="Wortman J.R."/>
            <person name="Fraser-Liggett C.M."/>
            <person name="Ravel J."/>
            <person name="Rabinowicz P.D."/>
        </authorList>
    </citation>
    <scope>NUCLEOTIDE SEQUENCE [LARGE SCALE GENOMIC DNA]</scope>
    <source>
        <strain evidence="2">cv. Hale</strain>
    </source>
</reference>